<dbReference type="InterPro" id="IPR036282">
    <property type="entry name" value="Glutathione-S-Trfase_C_sf"/>
</dbReference>
<dbReference type="PROSITE" id="PS50404">
    <property type="entry name" value="GST_NTER"/>
    <property type="match status" value="1"/>
</dbReference>
<dbReference type="InterPro" id="IPR004046">
    <property type="entry name" value="GST_C"/>
</dbReference>
<evidence type="ECO:0000313" key="3">
    <source>
        <dbReference type="EMBL" id="MCV2864965.1"/>
    </source>
</evidence>
<sequence length="214" mass="23527">MLRLHGVYRSRAARNIWLLEELGLPYDHVPVVQRYRLTDEEAANRPHTQTPAFKALSPAAAVPVLEDDDLVLSESMAINLHLARTRGGDLGPRDTREQALMDEWSFYAITAIEPPALEALYADQATEAGRAAATAAADRLRRPFAVLNGALEGSGWLVGGRFTVADINMAEVVRYAMALPGLIEAFPAIANWIAGLHARPAFQKMWQAREAETL</sequence>
<dbReference type="SFLD" id="SFLDS00019">
    <property type="entry name" value="Glutathione_Transferase_(cytos"/>
    <property type="match status" value="1"/>
</dbReference>
<dbReference type="PROSITE" id="PS50405">
    <property type="entry name" value="GST_CTER"/>
    <property type="match status" value="1"/>
</dbReference>
<keyword evidence="4" id="KW-1185">Reference proteome</keyword>
<dbReference type="Pfam" id="PF00043">
    <property type="entry name" value="GST_C"/>
    <property type="match status" value="1"/>
</dbReference>
<dbReference type="CDD" id="cd03046">
    <property type="entry name" value="GST_N_GTT1_like"/>
    <property type="match status" value="1"/>
</dbReference>
<comment type="caution">
    <text evidence="3">The sequence shown here is derived from an EMBL/GenBank/DDBJ whole genome shotgun (WGS) entry which is preliminary data.</text>
</comment>
<evidence type="ECO:0000259" key="2">
    <source>
        <dbReference type="PROSITE" id="PS50405"/>
    </source>
</evidence>
<dbReference type="SFLD" id="SFLDG00358">
    <property type="entry name" value="Main_(cytGST)"/>
    <property type="match status" value="1"/>
</dbReference>
<evidence type="ECO:0000313" key="4">
    <source>
        <dbReference type="Proteomes" id="UP001652503"/>
    </source>
</evidence>
<dbReference type="InterPro" id="IPR010987">
    <property type="entry name" value="Glutathione-S-Trfase_C-like"/>
</dbReference>
<dbReference type="Pfam" id="PF13409">
    <property type="entry name" value="GST_N_2"/>
    <property type="match status" value="1"/>
</dbReference>
<dbReference type="SUPFAM" id="SSF47616">
    <property type="entry name" value="GST C-terminal domain-like"/>
    <property type="match status" value="1"/>
</dbReference>
<dbReference type="Gene3D" id="1.20.1050.10">
    <property type="match status" value="1"/>
</dbReference>
<dbReference type="EMBL" id="JAOWLA010000007">
    <property type="protein sequence ID" value="MCV2864965.1"/>
    <property type="molecule type" value="Genomic_DNA"/>
</dbReference>
<dbReference type="InterPro" id="IPR004045">
    <property type="entry name" value="Glutathione_S-Trfase_N"/>
</dbReference>
<protein>
    <submittedName>
        <fullName evidence="3">Glutathione S-transferase family protein</fullName>
    </submittedName>
</protein>
<dbReference type="InterPro" id="IPR036249">
    <property type="entry name" value="Thioredoxin-like_sf"/>
</dbReference>
<feature type="domain" description="GST C-terminal" evidence="2">
    <location>
        <begin position="94"/>
        <end position="214"/>
    </location>
</feature>
<dbReference type="InterPro" id="IPR040079">
    <property type="entry name" value="Glutathione_S-Trfase"/>
</dbReference>
<dbReference type="RefSeq" id="WP_263721484.1">
    <property type="nucleotide sequence ID" value="NZ_JAOWLA010000007.1"/>
</dbReference>
<dbReference type="Gene3D" id="3.40.30.10">
    <property type="entry name" value="Glutaredoxin"/>
    <property type="match status" value="1"/>
</dbReference>
<dbReference type="SUPFAM" id="SSF52833">
    <property type="entry name" value="Thioredoxin-like"/>
    <property type="match status" value="1"/>
</dbReference>
<reference evidence="3 4" key="1">
    <citation type="submission" date="2022-10" db="EMBL/GenBank/DDBJ databases">
        <title>Defluviimonas sp. nov., isolated from ocean surface water.</title>
        <authorList>
            <person name="He W."/>
            <person name="Wang L."/>
            <person name="Zhang D.-F."/>
        </authorList>
    </citation>
    <scope>NUCLEOTIDE SEQUENCE [LARGE SCALE GENOMIC DNA]</scope>
    <source>
        <strain evidence="3 4">WL0075</strain>
    </source>
</reference>
<proteinExistence type="predicted"/>
<accession>A0ABT2Z1K3</accession>
<dbReference type="CDD" id="cd03207">
    <property type="entry name" value="GST_C_8"/>
    <property type="match status" value="1"/>
</dbReference>
<name>A0ABT2Z1K3_9RHOB</name>
<dbReference type="PANTHER" id="PTHR44051">
    <property type="entry name" value="GLUTATHIONE S-TRANSFERASE-RELATED"/>
    <property type="match status" value="1"/>
</dbReference>
<dbReference type="Proteomes" id="UP001652503">
    <property type="component" value="Unassembled WGS sequence"/>
</dbReference>
<evidence type="ECO:0000259" key="1">
    <source>
        <dbReference type="PROSITE" id="PS50404"/>
    </source>
</evidence>
<feature type="domain" description="GST N-terminal" evidence="1">
    <location>
        <begin position="1"/>
        <end position="90"/>
    </location>
</feature>
<dbReference type="PANTHER" id="PTHR44051:SF8">
    <property type="entry name" value="GLUTATHIONE S-TRANSFERASE GSTA"/>
    <property type="match status" value="1"/>
</dbReference>
<organism evidence="3 4">
    <name type="scientific">Albidovulum sediminicola</name>
    <dbReference type="NCBI Taxonomy" id="2984331"/>
    <lineage>
        <taxon>Bacteria</taxon>
        <taxon>Pseudomonadati</taxon>
        <taxon>Pseudomonadota</taxon>
        <taxon>Alphaproteobacteria</taxon>
        <taxon>Rhodobacterales</taxon>
        <taxon>Paracoccaceae</taxon>
        <taxon>Albidovulum</taxon>
    </lineage>
</organism>
<gene>
    <name evidence="3" type="ORF">OE647_09470</name>
</gene>